<dbReference type="InterPro" id="IPR023828">
    <property type="entry name" value="Peptidase_S8_Ser-AS"/>
</dbReference>
<dbReference type="PANTHER" id="PTHR43806">
    <property type="entry name" value="PEPTIDASE S8"/>
    <property type="match status" value="1"/>
</dbReference>
<dbReference type="Gene3D" id="3.40.50.200">
    <property type="entry name" value="Peptidase S8/S53 domain"/>
    <property type="match status" value="1"/>
</dbReference>
<dbReference type="EMBL" id="KV919302">
    <property type="protein sequence ID" value="OSX70161.1"/>
    <property type="molecule type" value="Genomic_DNA"/>
</dbReference>
<keyword evidence="3 5" id="KW-0378">Hydrolase</keyword>
<keyword evidence="11" id="KW-1185">Reference proteome</keyword>
<dbReference type="InterPro" id="IPR022398">
    <property type="entry name" value="Peptidase_S8_His-AS"/>
</dbReference>
<dbReference type="PROSITE" id="PS00137">
    <property type="entry name" value="SUBTILASE_HIS"/>
    <property type="match status" value="1"/>
</dbReference>
<dbReference type="SUPFAM" id="SSF52743">
    <property type="entry name" value="Subtilisin-like"/>
    <property type="match status" value="1"/>
</dbReference>
<dbReference type="InterPro" id="IPR034193">
    <property type="entry name" value="PCSK9_ProteinaseK-like"/>
</dbReference>
<dbReference type="InterPro" id="IPR015500">
    <property type="entry name" value="Peptidase_S8_subtilisin-rel"/>
</dbReference>
<gene>
    <name evidence="10" type="ORF">BU14_0880s0005</name>
</gene>
<dbReference type="Pfam" id="PF00082">
    <property type="entry name" value="Peptidase_S8"/>
    <property type="match status" value="1"/>
</dbReference>
<dbReference type="InterPro" id="IPR036852">
    <property type="entry name" value="Peptidase_S8/S53_dom_sf"/>
</dbReference>
<protein>
    <recommendedName>
        <fullName evidence="9">Peptidase S8/S53 domain-containing protein</fullName>
    </recommendedName>
</protein>
<comment type="similarity">
    <text evidence="1 5 6">Belongs to the peptidase S8 family.</text>
</comment>
<accession>A0A1X6NNG8</accession>
<evidence type="ECO:0000259" key="9">
    <source>
        <dbReference type="Pfam" id="PF00082"/>
    </source>
</evidence>
<evidence type="ECO:0000256" key="4">
    <source>
        <dbReference type="ARBA" id="ARBA00022825"/>
    </source>
</evidence>
<reference evidence="10 11" key="1">
    <citation type="submission" date="2017-03" db="EMBL/GenBank/DDBJ databases">
        <title>WGS assembly of Porphyra umbilicalis.</title>
        <authorList>
            <person name="Brawley S.H."/>
            <person name="Blouin N.A."/>
            <person name="Ficko-Blean E."/>
            <person name="Wheeler G.L."/>
            <person name="Lohr M."/>
            <person name="Goodson H.V."/>
            <person name="Jenkins J.W."/>
            <person name="Blaby-Haas C.E."/>
            <person name="Helliwell K.E."/>
            <person name="Chan C."/>
            <person name="Marriage T."/>
            <person name="Bhattacharya D."/>
            <person name="Klein A.S."/>
            <person name="Badis Y."/>
            <person name="Brodie J."/>
            <person name="Cao Y."/>
            <person name="Collen J."/>
            <person name="Dittami S.M."/>
            <person name="Gachon C.M."/>
            <person name="Green B.R."/>
            <person name="Karpowicz S."/>
            <person name="Kim J.W."/>
            <person name="Kudahl U."/>
            <person name="Lin S."/>
            <person name="Michel G."/>
            <person name="Mittag M."/>
            <person name="Olson B.J."/>
            <person name="Pangilinan J."/>
            <person name="Peng Y."/>
            <person name="Qiu H."/>
            <person name="Shu S."/>
            <person name="Singer J.T."/>
            <person name="Smith A.G."/>
            <person name="Sprecher B.N."/>
            <person name="Wagner V."/>
            <person name="Wang W."/>
            <person name="Wang Z.-Y."/>
            <person name="Yan J."/>
            <person name="Yarish C."/>
            <person name="Zoeuner-Riek S."/>
            <person name="Zhuang Y."/>
            <person name="Zou Y."/>
            <person name="Lindquist E.A."/>
            <person name="Grimwood J."/>
            <person name="Barry K."/>
            <person name="Rokhsar D.S."/>
            <person name="Schmutz J."/>
            <person name="Stiller J.W."/>
            <person name="Grossman A.R."/>
            <person name="Prochnik S.E."/>
        </authorList>
    </citation>
    <scope>NUCLEOTIDE SEQUENCE [LARGE SCALE GENOMIC DNA]</scope>
    <source>
        <strain evidence="10">4086291</strain>
    </source>
</reference>
<feature type="active site" description="Charge relay system" evidence="5">
    <location>
        <position position="313"/>
    </location>
</feature>
<feature type="active site" description="Charge relay system" evidence="5">
    <location>
        <position position="280"/>
    </location>
</feature>
<evidence type="ECO:0000313" key="11">
    <source>
        <dbReference type="Proteomes" id="UP000218209"/>
    </source>
</evidence>
<dbReference type="AlphaFoldDB" id="A0A1X6NNG8"/>
<keyword evidence="8" id="KW-0732">Signal</keyword>
<evidence type="ECO:0000256" key="6">
    <source>
        <dbReference type="RuleBase" id="RU003355"/>
    </source>
</evidence>
<dbReference type="GO" id="GO:0004252">
    <property type="term" value="F:serine-type endopeptidase activity"/>
    <property type="evidence" value="ECO:0007669"/>
    <property type="project" value="UniProtKB-UniRule"/>
</dbReference>
<feature type="chain" id="PRO_5012936809" description="Peptidase S8/S53 domain-containing protein" evidence="8">
    <location>
        <begin position="27"/>
        <end position="521"/>
    </location>
</feature>
<keyword evidence="2 5" id="KW-0645">Protease</keyword>
<evidence type="ECO:0000256" key="8">
    <source>
        <dbReference type="SAM" id="SignalP"/>
    </source>
</evidence>
<organism evidence="10 11">
    <name type="scientific">Porphyra umbilicalis</name>
    <name type="common">Purple laver</name>
    <name type="synonym">Red alga</name>
    <dbReference type="NCBI Taxonomy" id="2786"/>
    <lineage>
        <taxon>Eukaryota</taxon>
        <taxon>Rhodophyta</taxon>
        <taxon>Bangiophyceae</taxon>
        <taxon>Bangiales</taxon>
        <taxon>Bangiaceae</taxon>
        <taxon>Porphyra</taxon>
    </lineage>
</organism>
<dbReference type="PRINTS" id="PR00723">
    <property type="entry name" value="SUBTILISIN"/>
</dbReference>
<evidence type="ECO:0000313" key="10">
    <source>
        <dbReference type="EMBL" id="OSX70161.1"/>
    </source>
</evidence>
<feature type="region of interest" description="Disordered" evidence="7">
    <location>
        <begin position="144"/>
        <end position="249"/>
    </location>
</feature>
<evidence type="ECO:0000256" key="5">
    <source>
        <dbReference type="PROSITE-ProRule" id="PRU01240"/>
    </source>
</evidence>
<evidence type="ECO:0000256" key="3">
    <source>
        <dbReference type="ARBA" id="ARBA00022801"/>
    </source>
</evidence>
<dbReference type="InterPro" id="IPR050131">
    <property type="entry name" value="Peptidase_S8_subtilisin-like"/>
</dbReference>
<feature type="compositionally biased region" description="Pro residues" evidence="7">
    <location>
        <begin position="149"/>
        <end position="240"/>
    </location>
</feature>
<dbReference type="Proteomes" id="UP000218209">
    <property type="component" value="Unassembled WGS sequence"/>
</dbReference>
<dbReference type="PANTHER" id="PTHR43806:SF11">
    <property type="entry name" value="CEREVISIN-RELATED"/>
    <property type="match status" value="1"/>
</dbReference>
<keyword evidence="4 5" id="KW-0720">Serine protease</keyword>
<feature type="signal peptide" evidence="8">
    <location>
        <begin position="1"/>
        <end position="26"/>
    </location>
</feature>
<dbReference type="PROSITE" id="PS00138">
    <property type="entry name" value="SUBTILASE_SER"/>
    <property type="match status" value="1"/>
</dbReference>
<feature type="active site" description="Charge relay system" evidence="5">
    <location>
        <position position="469"/>
    </location>
</feature>
<dbReference type="PROSITE" id="PS51892">
    <property type="entry name" value="SUBTILASE"/>
    <property type="match status" value="1"/>
</dbReference>
<evidence type="ECO:0000256" key="1">
    <source>
        <dbReference type="ARBA" id="ARBA00011073"/>
    </source>
</evidence>
<dbReference type="PROSITE" id="PS00136">
    <property type="entry name" value="SUBTILASE_ASP"/>
    <property type="match status" value="1"/>
</dbReference>
<name>A0A1X6NNG8_PORUM</name>
<sequence length="521" mass="51610">MARLVASAAAAAVTAATLLAATPSLAATAGGDDLLVSVHEAIANVKVLTLAAGCGADCQAEVTARLAAAGCDRIRPFPRLRMAAARCAGADVFHASGLNDTGNADVGSSSGRMGATLSAIPGVVSVDDDFIISTQPTLEGAAVRQGFPPRFPWPGFPQPGGPGFPQPGGPGFPQPGGPGFPQPGGPGRPQPGRPGRPQPGRPGRPQPGRPGRPQPGRPGRPQPGRPGRPQPGRPDFPPPNGGSGSWGIDRVNQAALPLDGDSSTPCYPARGRGVTIYVVDSGCAVDHEQFGGRATAVAAPGSRFRSGYDDEGHGSHCAGTAAGRTTGVATAATVVCVKVLDSSGRGSSADIVAGFEYAAERSAASPSTPAVVSASLGARGSARDATGVAAARAVATGLTFVAAAGNDGADACGYSPAGVPSVVTVANADRRDRIASTSNRGRCIDVAAPGTDIVSVSHRGGLVSQSGTSMAAPHVAGLAALVLAEPGGARKSSEEVLEVLTAQAPSIGGYPMAWANPQCGQ</sequence>
<dbReference type="InterPro" id="IPR000209">
    <property type="entry name" value="Peptidase_S8/S53_dom"/>
</dbReference>
<dbReference type="OrthoDB" id="206201at2759"/>
<evidence type="ECO:0000256" key="7">
    <source>
        <dbReference type="SAM" id="MobiDB-lite"/>
    </source>
</evidence>
<dbReference type="InterPro" id="IPR023827">
    <property type="entry name" value="Peptidase_S8_Asp-AS"/>
</dbReference>
<dbReference type="GO" id="GO:0005615">
    <property type="term" value="C:extracellular space"/>
    <property type="evidence" value="ECO:0007669"/>
    <property type="project" value="TreeGrafter"/>
</dbReference>
<dbReference type="GO" id="GO:0006508">
    <property type="term" value="P:proteolysis"/>
    <property type="evidence" value="ECO:0007669"/>
    <property type="project" value="UniProtKB-KW"/>
</dbReference>
<evidence type="ECO:0000256" key="2">
    <source>
        <dbReference type="ARBA" id="ARBA00022670"/>
    </source>
</evidence>
<feature type="domain" description="Peptidase S8/S53" evidence="9">
    <location>
        <begin position="271"/>
        <end position="496"/>
    </location>
</feature>
<dbReference type="CDD" id="cd04077">
    <property type="entry name" value="Peptidases_S8_PCSK9_ProteinaseK_like"/>
    <property type="match status" value="1"/>
</dbReference>
<proteinExistence type="inferred from homology"/>